<keyword evidence="1" id="KW-0812">Transmembrane</keyword>
<name>A0A1B9IBP5_9TREE</name>
<keyword evidence="1" id="KW-1133">Transmembrane helix</keyword>
<reference evidence="2" key="2">
    <citation type="submission" date="2016-07" db="EMBL/GenBank/DDBJ databases">
        <title>Evolution of pathogenesis and genome organization in the Tremellales.</title>
        <authorList>
            <person name="Cuomo C."/>
            <person name="Litvintseva A."/>
            <person name="Heitman J."/>
            <person name="Chen Y."/>
            <person name="Sun S."/>
            <person name="Springer D."/>
            <person name="Dromer F."/>
            <person name="Young S."/>
            <person name="Zeng Q."/>
            <person name="Chapman S."/>
            <person name="Gujja S."/>
            <person name="Saif S."/>
            <person name="Birren B."/>
        </authorList>
    </citation>
    <scope>NUCLEOTIDE SEQUENCE</scope>
    <source>
        <strain evidence="2">CBS 10737</strain>
    </source>
</reference>
<reference evidence="2" key="1">
    <citation type="submission" date="2013-07" db="EMBL/GenBank/DDBJ databases">
        <title>The Genome Sequence of Cryptococcus pinus CBS10737.</title>
        <authorList>
            <consortium name="The Broad Institute Genome Sequencing Platform"/>
            <person name="Cuomo C."/>
            <person name="Litvintseva A."/>
            <person name="Chen Y."/>
            <person name="Heitman J."/>
            <person name="Sun S."/>
            <person name="Springer D."/>
            <person name="Dromer F."/>
            <person name="Young S.K."/>
            <person name="Zeng Q."/>
            <person name="Gargeya S."/>
            <person name="Fitzgerald M."/>
            <person name="Abouelleil A."/>
            <person name="Alvarado L."/>
            <person name="Berlin A.M."/>
            <person name="Chapman S.B."/>
            <person name="Dewar J."/>
            <person name="Goldberg J."/>
            <person name="Griggs A."/>
            <person name="Gujja S."/>
            <person name="Hansen M."/>
            <person name="Howarth C."/>
            <person name="Imamovic A."/>
            <person name="Larimer J."/>
            <person name="McCowan C."/>
            <person name="Murphy C."/>
            <person name="Pearson M."/>
            <person name="Priest M."/>
            <person name="Roberts A."/>
            <person name="Saif S."/>
            <person name="Shea T."/>
            <person name="Sykes S."/>
            <person name="Wortman J."/>
            <person name="Nusbaum C."/>
            <person name="Birren B."/>
        </authorList>
    </citation>
    <scope>NUCLEOTIDE SEQUENCE [LARGE SCALE GENOMIC DNA]</scope>
    <source>
        <strain evidence="2">CBS 10737</strain>
    </source>
</reference>
<evidence type="ECO:0000256" key="1">
    <source>
        <dbReference type="SAM" id="Phobius"/>
    </source>
</evidence>
<dbReference type="EMBL" id="KI894007">
    <property type="protein sequence ID" value="OCF53072.1"/>
    <property type="molecule type" value="Genomic_DNA"/>
</dbReference>
<organism evidence="2">
    <name type="scientific">Kwoniella pini CBS 10737</name>
    <dbReference type="NCBI Taxonomy" id="1296096"/>
    <lineage>
        <taxon>Eukaryota</taxon>
        <taxon>Fungi</taxon>
        <taxon>Dikarya</taxon>
        <taxon>Basidiomycota</taxon>
        <taxon>Agaricomycotina</taxon>
        <taxon>Tremellomycetes</taxon>
        <taxon>Tremellales</taxon>
        <taxon>Cryptococcaceae</taxon>
        <taxon>Kwoniella</taxon>
    </lineage>
</organism>
<accession>A0A1B9IBP5</accession>
<dbReference type="AlphaFoldDB" id="A0A1B9IBP5"/>
<gene>
    <name evidence="2" type="ORF">I206_00373</name>
</gene>
<proteinExistence type="predicted"/>
<dbReference type="Gene3D" id="2.60.120.260">
    <property type="entry name" value="Galactose-binding domain-like"/>
    <property type="match status" value="1"/>
</dbReference>
<keyword evidence="1" id="KW-0472">Membrane</keyword>
<protein>
    <submittedName>
        <fullName evidence="2">Uncharacterized protein</fullName>
    </submittedName>
</protein>
<feature type="transmembrane region" description="Helical" evidence="1">
    <location>
        <begin position="297"/>
        <end position="318"/>
    </location>
</feature>
<sequence>MAEVWISAASPLLKYSPSNSNWVQQTDGSVQYHGNEPFAVELNAYFSSISWYYDQLSSQKLQVRIDGSLEEGSAQSGSASLPASFNTHTAKLQSDCKDCGSAGSSLFILQGVKLLTQLVETGTGQNSTLDDASSQITYTGFQSATAPNSDITAIKTGTFQGDTVSYTSSGGASASFSFQGSAVYIFGMTGPGFGCYEVKVNSQVIGTYNASSSVETYNSLLFFTTYLEAQQNQQVVITNQNDGCLFALDYITYVVSGSSGTNSTGTSASGSSPVATAIFPSQAGSNNNNSTTTGDSGGAVIGGVIGSLAGLFLLWVLWRLRQWKKGGGQGSFMVALCGGFKTKTGEEKEENKFHLWPMVWARPKYDT</sequence>
<dbReference type="STRING" id="1296096.A0A1B9IBP5"/>
<dbReference type="OrthoDB" id="2563669at2759"/>
<evidence type="ECO:0000313" key="2">
    <source>
        <dbReference type="EMBL" id="OCF53072.1"/>
    </source>
</evidence>